<protein>
    <submittedName>
        <fullName evidence="2">Uncharacterized protein</fullName>
    </submittedName>
</protein>
<feature type="compositionally biased region" description="Polar residues" evidence="1">
    <location>
        <begin position="601"/>
        <end position="617"/>
    </location>
</feature>
<keyword evidence="3" id="KW-1185">Reference proteome</keyword>
<proteinExistence type="predicted"/>
<evidence type="ECO:0000313" key="3">
    <source>
        <dbReference type="Proteomes" id="UP001295423"/>
    </source>
</evidence>
<feature type="region of interest" description="Disordered" evidence="1">
    <location>
        <begin position="595"/>
        <end position="631"/>
    </location>
</feature>
<evidence type="ECO:0000313" key="2">
    <source>
        <dbReference type="EMBL" id="CAJ1939350.1"/>
    </source>
</evidence>
<comment type="caution">
    <text evidence="2">The sequence shown here is derived from an EMBL/GenBank/DDBJ whole genome shotgun (WGS) entry which is preliminary data.</text>
</comment>
<name>A0AAD2CMF1_9STRA</name>
<dbReference type="AlphaFoldDB" id="A0AAD2CMF1"/>
<accession>A0AAD2CMF1</accession>
<organism evidence="2 3">
    <name type="scientific">Cylindrotheca closterium</name>
    <dbReference type="NCBI Taxonomy" id="2856"/>
    <lineage>
        <taxon>Eukaryota</taxon>
        <taxon>Sar</taxon>
        <taxon>Stramenopiles</taxon>
        <taxon>Ochrophyta</taxon>
        <taxon>Bacillariophyta</taxon>
        <taxon>Bacillariophyceae</taxon>
        <taxon>Bacillariophycidae</taxon>
        <taxon>Bacillariales</taxon>
        <taxon>Bacillariaceae</taxon>
        <taxon>Cylindrotheca</taxon>
    </lineage>
</organism>
<reference evidence="2" key="1">
    <citation type="submission" date="2023-08" db="EMBL/GenBank/DDBJ databases">
        <authorList>
            <person name="Audoor S."/>
            <person name="Bilcke G."/>
        </authorList>
    </citation>
    <scope>NUCLEOTIDE SEQUENCE</scope>
</reference>
<evidence type="ECO:0000256" key="1">
    <source>
        <dbReference type="SAM" id="MobiDB-lite"/>
    </source>
</evidence>
<dbReference type="Proteomes" id="UP001295423">
    <property type="component" value="Unassembled WGS sequence"/>
</dbReference>
<dbReference type="EMBL" id="CAKOGP040000780">
    <property type="protein sequence ID" value="CAJ1939350.1"/>
    <property type="molecule type" value="Genomic_DNA"/>
</dbReference>
<sequence>MNGLDPDRFGDNEIANENLQHYFNGICHFFCATLIPTHRKYDENFKPTDPNWKEFLKTGSLKQYIGQHFLDCRLQHKNHPHFIDRADDWFPEWYTKLVAGFETECARFQLKNGPESNGLGTTDTMPLYPETRTSCNDGKEIADYISAISLTSILKNILKSGHSSGISAELGPHQKRALVLMTWSAVGRGGEVKFQSFNEWNFDTGYEVLDIKWTEIKTLKKYSLLMVPDTRWLFDFYHCIGCYFAIENGLYRSEIAKKKGHLNVMFPVLYSIMDSQVAKKIGQILKNHLPKGTPKEVKNKISVKSLRCGGITLLSRHHEISDPRLCSRSGHSSGRNSDSYLDSSDLLLRLPGAMAMHGYKSLDSKISVYSLKMLPMDAVKRFIDEIFHISVPAFQPKGKLYVVTRICAASLIAHHRQVTADLGAGNTISKFLLAAARKAKIADARYPNINPELLLEKWSEEVLESYVESNVDFTKSSPCAVGTAHALDEVKTMFLEGELKQTRIDNARKTAENSVLSERLGHLETQLRASHIEHLKTQKKLAFIKTPDHDIADKKRKNEDFEILDSCAPSSPKRLHFSDMSMDVLAAFTSPSHTHPLALPTTPQQTAKRSITTSISSGKKLGDAGVTVRVR</sequence>
<gene>
    <name evidence="2" type="ORF">CYCCA115_LOCUS6551</name>
</gene>